<dbReference type="GO" id="GO:0009279">
    <property type="term" value="C:cell outer membrane"/>
    <property type="evidence" value="ECO:0007669"/>
    <property type="project" value="UniProtKB-SubCell"/>
</dbReference>
<keyword evidence="13" id="KW-0732">Signal</keyword>
<evidence type="ECO:0000256" key="3">
    <source>
        <dbReference type="ARBA" id="ARBA00022452"/>
    </source>
</evidence>
<comment type="subcellular location">
    <subcellularLocation>
        <location evidence="1 11">Cell outer membrane</location>
        <topology evidence="1 11">Multi-pass membrane protein</topology>
    </subcellularLocation>
</comment>
<dbReference type="OrthoDB" id="9760333at2"/>
<proteinExistence type="inferred from homology"/>
<dbReference type="PANTHER" id="PTHR32552">
    <property type="entry name" value="FERRICHROME IRON RECEPTOR-RELATED"/>
    <property type="match status" value="1"/>
</dbReference>
<dbReference type="PANTHER" id="PTHR32552:SF81">
    <property type="entry name" value="TONB-DEPENDENT OUTER MEMBRANE RECEPTOR"/>
    <property type="match status" value="1"/>
</dbReference>
<keyword evidence="8 12" id="KW-0798">TonB box</keyword>
<dbReference type="PROSITE" id="PS52016">
    <property type="entry name" value="TONB_DEPENDENT_REC_3"/>
    <property type="match status" value="1"/>
</dbReference>
<dbReference type="InterPro" id="IPR036942">
    <property type="entry name" value="Beta-barrel_TonB_sf"/>
</dbReference>
<name>A0A418NFV1_9SPHN</name>
<evidence type="ECO:0000256" key="10">
    <source>
        <dbReference type="ARBA" id="ARBA00023237"/>
    </source>
</evidence>
<dbReference type="CDD" id="cd01347">
    <property type="entry name" value="ligand_gated_channel"/>
    <property type="match status" value="1"/>
</dbReference>
<evidence type="ECO:0000256" key="9">
    <source>
        <dbReference type="ARBA" id="ARBA00023136"/>
    </source>
</evidence>
<evidence type="ECO:0000256" key="6">
    <source>
        <dbReference type="ARBA" id="ARBA00023004"/>
    </source>
</evidence>
<reference evidence="16 17" key="1">
    <citation type="submission" date="2018-08" db="EMBL/GenBank/DDBJ databases">
        <title>Altererythrobacter sp.Ery1 and Ery12, the genome sequencing of novel strains in genus Alterythrobacter.</title>
        <authorList>
            <person name="Cheng H."/>
            <person name="Wu Y.-H."/>
            <person name="Fang C."/>
            <person name="Xu X.-W."/>
        </authorList>
    </citation>
    <scope>NUCLEOTIDE SEQUENCE [LARGE SCALE GENOMIC DNA]</scope>
    <source>
        <strain evidence="16 17">Ery1</strain>
    </source>
</reference>
<keyword evidence="6" id="KW-0408">Iron</keyword>
<dbReference type="InterPro" id="IPR039426">
    <property type="entry name" value="TonB-dep_rcpt-like"/>
</dbReference>
<dbReference type="Pfam" id="PF07715">
    <property type="entry name" value="Plug"/>
    <property type="match status" value="1"/>
</dbReference>
<dbReference type="Pfam" id="PF00593">
    <property type="entry name" value="TonB_dep_Rec_b-barrel"/>
    <property type="match status" value="1"/>
</dbReference>
<feature type="chain" id="PRO_5019343305" evidence="13">
    <location>
        <begin position="29"/>
        <end position="795"/>
    </location>
</feature>
<keyword evidence="16" id="KW-0675">Receptor</keyword>
<dbReference type="AlphaFoldDB" id="A0A418NFV1"/>
<keyword evidence="9 11" id="KW-0472">Membrane</keyword>
<evidence type="ECO:0000313" key="16">
    <source>
        <dbReference type="EMBL" id="RIV76849.1"/>
    </source>
</evidence>
<dbReference type="Gene3D" id="2.40.170.20">
    <property type="entry name" value="TonB-dependent receptor, beta-barrel domain"/>
    <property type="match status" value="1"/>
</dbReference>
<accession>A0A418NFV1</accession>
<keyword evidence="7" id="KW-0406">Ion transport</keyword>
<evidence type="ECO:0000256" key="12">
    <source>
        <dbReference type="RuleBase" id="RU003357"/>
    </source>
</evidence>
<evidence type="ECO:0000256" key="2">
    <source>
        <dbReference type="ARBA" id="ARBA00022448"/>
    </source>
</evidence>
<dbReference type="GO" id="GO:0006826">
    <property type="term" value="P:iron ion transport"/>
    <property type="evidence" value="ECO:0007669"/>
    <property type="project" value="UniProtKB-KW"/>
</dbReference>
<evidence type="ECO:0000256" key="1">
    <source>
        <dbReference type="ARBA" id="ARBA00004571"/>
    </source>
</evidence>
<evidence type="ECO:0000256" key="11">
    <source>
        <dbReference type="PROSITE-ProRule" id="PRU01360"/>
    </source>
</evidence>
<evidence type="ECO:0000259" key="14">
    <source>
        <dbReference type="Pfam" id="PF00593"/>
    </source>
</evidence>
<keyword evidence="10 11" id="KW-0998">Cell outer membrane</keyword>
<organism evidence="16 17">
    <name type="scientific">Pelagerythrobacter aerophilus</name>
    <dbReference type="NCBI Taxonomy" id="2306995"/>
    <lineage>
        <taxon>Bacteria</taxon>
        <taxon>Pseudomonadati</taxon>
        <taxon>Pseudomonadota</taxon>
        <taxon>Alphaproteobacteria</taxon>
        <taxon>Sphingomonadales</taxon>
        <taxon>Erythrobacteraceae</taxon>
        <taxon>Pelagerythrobacter</taxon>
    </lineage>
</organism>
<dbReference type="InterPro" id="IPR000531">
    <property type="entry name" value="Beta-barrel_TonB"/>
</dbReference>
<evidence type="ECO:0000313" key="17">
    <source>
        <dbReference type="Proteomes" id="UP000285092"/>
    </source>
</evidence>
<evidence type="ECO:0000256" key="13">
    <source>
        <dbReference type="SAM" id="SignalP"/>
    </source>
</evidence>
<dbReference type="EMBL" id="QXFK01000018">
    <property type="protein sequence ID" value="RIV76849.1"/>
    <property type="molecule type" value="Genomic_DNA"/>
</dbReference>
<protein>
    <submittedName>
        <fullName evidence="16">TonB-dependent receptor</fullName>
    </submittedName>
</protein>
<dbReference type="SUPFAM" id="SSF56935">
    <property type="entry name" value="Porins"/>
    <property type="match status" value="1"/>
</dbReference>
<comment type="similarity">
    <text evidence="11 12">Belongs to the TonB-dependent receptor family.</text>
</comment>
<keyword evidence="4" id="KW-0410">Iron transport</keyword>
<dbReference type="RefSeq" id="WP_119513907.1">
    <property type="nucleotide sequence ID" value="NZ_QXFK01000018.1"/>
</dbReference>
<keyword evidence="5 11" id="KW-0812">Transmembrane</keyword>
<evidence type="ECO:0000256" key="7">
    <source>
        <dbReference type="ARBA" id="ARBA00023065"/>
    </source>
</evidence>
<comment type="caution">
    <text evidence="16">The sequence shown here is derived from an EMBL/GenBank/DDBJ whole genome shotgun (WGS) entry which is preliminary data.</text>
</comment>
<dbReference type="InterPro" id="IPR012910">
    <property type="entry name" value="Plug_dom"/>
</dbReference>
<keyword evidence="17" id="KW-1185">Reference proteome</keyword>
<keyword evidence="3 11" id="KW-1134">Transmembrane beta strand</keyword>
<feature type="signal peptide" evidence="13">
    <location>
        <begin position="1"/>
        <end position="28"/>
    </location>
</feature>
<sequence length="795" mass="85316">MRVTNSRVAAVLLGGVAATAVMTAPAAAQDASPAPAEADRAEGDGVIVVTARRREEQLNDVPVAVTAFTGAALEARGALDITDVSNVTPNTTLETSRGTNSTLSAFIRGVGQQDPVPGFEAGVGIYLDDVYLNRPQAAVLDIYDVERIEVLRGPQGTLYGRNTIGGAVKYVTKPLPQEFSAKLRATYGTYDQAEGVLTASAPLGDLVRIGGSVARLSRGGFGDNLNIPGVENYNKDVWAARGTFELGGHGEPVLIRISGDYTRDKSDPRNGHRLIPGMLSGAPVLEDEFDTRAGLNAPEQDIEAYGLAMNVTADLTDSLTFRSISAWRKDESYTPIDFDALPTVDVDVPAVYRNEQISQEFQLLYESDRLHGLVGFYYLDARAYTKFDVLLATTGDLLGLPPGFGQQTIGDVRTDTWSVFGDFTFDVTDRLHLSLGGRYTVDDRDSFIFKQNRISGADPEFGGTGIPFGLPITDFEGQARFKKFTPRASISYDVTDDVMVYASYSQGFKGGGFDPRGSANAGAIDVNGDGDFSYDEIYNFFLFEPEEVDSYEVGIKGAALDGDLNFALNGFYADYTNVQIPGSIGIDADGDGVFEGFSGVTTNAASATFKGLELETSASFARGFAGAGSRMNFAGTLGYIDAQYDEFIGNLGTDVADITDIQNTPTWTASGTLGALVPIGADGELNLSTTLSYRSKTQQFEYPSPYLDQKGYALWDATLVYSFGEDRYSIGLHGKNILDKRYKTSGYQFLVTDPATGLPVVGNNGLPTPSLGLEGIATVFYGNPRQVFVTATLKY</sequence>
<evidence type="ECO:0000256" key="4">
    <source>
        <dbReference type="ARBA" id="ARBA00022496"/>
    </source>
</evidence>
<feature type="domain" description="TonB-dependent receptor plug" evidence="15">
    <location>
        <begin position="58"/>
        <end position="167"/>
    </location>
</feature>
<gene>
    <name evidence="16" type="ORF">D2V04_11940</name>
</gene>
<evidence type="ECO:0000256" key="8">
    <source>
        <dbReference type="ARBA" id="ARBA00023077"/>
    </source>
</evidence>
<evidence type="ECO:0000259" key="15">
    <source>
        <dbReference type="Pfam" id="PF07715"/>
    </source>
</evidence>
<feature type="domain" description="TonB-dependent receptor-like beta-barrel" evidence="14">
    <location>
        <begin position="259"/>
        <end position="737"/>
    </location>
</feature>
<evidence type="ECO:0000256" key="5">
    <source>
        <dbReference type="ARBA" id="ARBA00022692"/>
    </source>
</evidence>
<keyword evidence="2 11" id="KW-0813">Transport</keyword>
<dbReference type="Proteomes" id="UP000285092">
    <property type="component" value="Unassembled WGS sequence"/>
</dbReference>